<proteinExistence type="predicted"/>
<reference evidence="2" key="1">
    <citation type="submission" date="2018-05" db="EMBL/GenBank/DDBJ databases">
        <authorList>
            <person name="Lanie J.A."/>
            <person name="Ng W.-L."/>
            <person name="Kazmierczak K.M."/>
            <person name="Andrzejewski T.M."/>
            <person name="Davidsen T.M."/>
            <person name="Wayne K.J."/>
            <person name="Tettelin H."/>
            <person name="Glass J.I."/>
            <person name="Rusch D."/>
            <person name="Podicherti R."/>
            <person name="Tsui H.-C.T."/>
            <person name="Winkler M.E."/>
        </authorList>
    </citation>
    <scope>NUCLEOTIDE SEQUENCE</scope>
</reference>
<gene>
    <name evidence="2" type="ORF">METZ01_LOCUS150264</name>
</gene>
<feature type="region of interest" description="Disordered" evidence="1">
    <location>
        <begin position="41"/>
        <end position="63"/>
    </location>
</feature>
<accession>A0A382A7E0</accession>
<protein>
    <submittedName>
        <fullName evidence="2">Uncharacterized protein</fullName>
    </submittedName>
</protein>
<organism evidence="2">
    <name type="scientific">marine metagenome</name>
    <dbReference type="NCBI Taxonomy" id="408172"/>
    <lineage>
        <taxon>unclassified sequences</taxon>
        <taxon>metagenomes</taxon>
        <taxon>ecological metagenomes</taxon>
    </lineage>
</organism>
<evidence type="ECO:0000256" key="1">
    <source>
        <dbReference type="SAM" id="MobiDB-lite"/>
    </source>
</evidence>
<dbReference type="EMBL" id="UINC01024211">
    <property type="protein sequence ID" value="SVA97410.1"/>
    <property type="molecule type" value="Genomic_DNA"/>
</dbReference>
<sequence length="63" mass="6788">MATKQADTVAMTEEQLDSVAGGPTLVEYAFCAPTKRRSNRANYTEMVEKGHTGGGNQDPRRSG</sequence>
<name>A0A382A7E0_9ZZZZ</name>
<evidence type="ECO:0000313" key="2">
    <source>
        <dbReference type="EMBL" id="SVA97410.1"/>
    </source>
</evidence>
<dbReference type="AlphaFoldDB" id="A0A382A7E0"/>